<dbReference type="Gene3D" id="3.40.50.720">
    <property type="entry name" value="NAD(P)-binding Rossmann-like Domain"/>
    <property type="match status" value="1"/>
</dbReference>
<dbReference type="Pfam" id="PF00106">
    <property type="entry name" value="adh_short"/>
    <property type="match status" value="1"/>
</dbReference>
<keyword evidence="4" id="KW-1185">Reference proteome</keyword>
<evidence type="ECO:0000313" key="4">
    <source>
        <dbReference type="Proteomes" id="UP001596915"/>
    </source>
</evidence>
<evidence type="ECO:0000256" key="1">
    <source>
        <dbReference type="ARBA" id="ARBA00023002"/>
    </source>
</evidence>
<name>A0ABW2WWI8_9ACTN</name>
<keyword evidence="1" id="KW-0560">Oxidoreductase</keyword>
<proteinExistence type="predicted"/>
<dbReference type="EMBL" id="JBHTGL010000008">
    <property type="protein sequence ID" value="MFD0623933.1"/>
    <property type="molecule type" value="Genomic_DNA"/>
</dbReference>
<dbReference type="Proteomes" id="UP001596915">
    <property type="component" value="Unassembled WGS sequence"/>
</dbReference>
<feature type="compositionally biased region" description="Basic and acidic residues" evidence="2">
    <location>
        <begin position="1"/>
        <end position="10"/>
    </location>
</feature>
<sequence>MDTHSTENRATEPAAAQARPDSAFDRTVLVTGATQGMGRHLALDLARRGATLLLHGRDPARLDEAAAEVRAAGSGAAVRTYLADLADLNQVRAMASEVREREPRLDVLVNNAVAGGGAAPLRREVSRQGHELRFAVNYLAPFLLTRELLPLLTASAPARVVDVASIGQAPVDFDDVMMERGYEGLEAYCRSKLALIMSAFDLADRIADSGVTVNALHPAHLMDTRGVREYGLTPAVPVEEGVRPTVRLITDPALADVTGRYFDRFTDTPAHEQAYDLRARARLAALTRELLA</sequence>
<protein>
    <submittedName>
        <fullName evidence="3">SDR family NAD(P)-dependent oxidoreductase</fullName>
    </submittedName>
</protein>
<comment type="caution">
    <text evidence="3">The sequence shown here is derived from an EMBL/GenBank/DDBJ whole genome shotgun (WGS) entry which is preliminary data.</text>
</comment>
<reference evidence="4" key="1">
    <citation type="journal article" date="2019" name="Int. J. Syst. Evol. Microbiol.">
        <title>The Global Catalogue of Microorganisms (GCM) 10K type strain sequencing project: providing services to taxonomists for standard genome sequencing and annotation.</title>
        <authorList>
            <consortium name="The Broad Institute Genomics Platform"/>
            <consortium name="The Broad Institute Genome Sequencing Center for Infectious Disease"/>
            <person name="Wu L."/>
            <person name="Ma J."/>
        </authorList>
    </citation>
    <scope>NUCLEOTIDE SEQUENCE [LARGE SCALE GENOMIC DNA]</scope>
    <source>
        <strain evidence="4">JCM 12607</strain>
    </source>
</reference>
<dbReference type="InterPro" id="IPR036291">
    <property type="entry name" value="NAD(P)-bd_dom_sf"/>
</dbReference>
<gene>
    <name evidence="3" type="ORF">ACFQ2K_15290</name>
</gene>
<dbReference type="PRINTS" id="PR00081">
    <property type="entry name" value="GDHRDH"/>
</dbReference>
<dbReference type="PANTHER" id="PTHR43157:SF31">
    <property type="entry name" value="PHOSPHATIDYLINOSITOL-GLYCAN BIOSYNTHESIS CLASS F PROTEIN"/>
    <property type="match status" value="1"/>
</dbReference>
<dbReference type="PANTHER" id="PTHR43157">
    <property type="entry name" value="PHOSPHATIDYLINOSITOL-GLYCAN BIOSYNTHESIS CLASS F PROTEIN-RELATED"/>
    <property type="match status" value="1"/>
</dbReference>
<evidence type="ECO:0000256" key="2">
    <source>
        <dbReference type="SAM" id="MobiDB-lite"/>
    </source>
</evidence>
<evidence type="ECO:0000313" key="3">
    <source>
        <dbReference type="EMBL" id="MFD0623933.1"/>
    </source>
</evidence>
<organism evidence="3 4">
    <name type="scientific">Streptomyces sanglieri</name>
    <dbReference type="NCBI Taxonomy" id="193460"/>
    <lineage>
        <taxon>Bacteria</taxon>
        <taxon>Bacillati</taxon>
        <taxon>Actinomycetota</taxon>
        <taxon>Actinomycetes</taxon>
        <taxon>Kitasatosporales</taxon>
        <taxon>Streptomycetaceae</taxon>
        <taxon>Streptomyces</taxon>
    </lineage>
</organism>
<feature type="region of interest" description="Disordered" evidence="2">
    <location>
        <begin position="1"/>
        <end position="22"/>
    </location>
</feature>
<accession>A0ABW2WWI8</accession>
<dbReference type="InterPro" id="IPR002347">
    <property type="entry name" value="SDR_fam"/>
</dbReference>
<dbReference type="SUPFAM" id="SSF51735">
    <property type="entry name" value="NAD(P)-binding Rossmann-fold domains"/>
    <property type="match status" value="1"/>
</dbReference>